<dbReference type="Proteomes" id="UP001235664">
    <property type="component" value="Unassembled WGS sequence"/>
</dbReference>
<accession>A0ABT9H9A7</accession>
<name>A0ABT9H9A7_9SPHN</name>
<evidence type="ECO:0000313" key="1">
    <source>
        <dbReference type="EMBL" id="MDP4539907.1"/>
    </source>
</evidence>
<dbReference type="RefSeq" id="WP_305930057.1">
    <property type="nucleotide sequence ID" value="NZ_JAVAIL010000003.1"/>
</dbReference>
<dbReference type="Pfam" id="PF12276">
    <property type="entry name" value="DUF3617"/>
    <property type="match status" value="1"/>
</dbReference>
<dbReference type="InterPro" id="IPR022061">
    <property type="entry name" value="DUF3617"/>
</dbReference>
<keyword evidence="2" id="KW-1185">Reference proteome</keyword>
<reference evidence="1 2" key="1">
    <citation type="submission" date="2023-08" db="EMBL/GenBank/DDBJ databases">
        <title>genomic of DY56.</title>
        <authorList>
            <person name="Wang Y."/>
        </authorList>
    </citation>
    <scope>NUCLEOTIDE SEQUENCE [LARGE SCALE GENOMIC DNA]</scope>
    <source>
        <strain evidence="1 2">DY56-A-20</strain>
    </source>
</reference>
<dbReference type="EMBL" id="JAVAIL010000003">
    <property type="protein sequence ID" value="MDP4539907.1"/>
    <property type="molecule type" value="Genomic_DNA"/>
</dbReference>
<protein>
    <submittedName>
        <fullName evidence="1">DUF3617 domain-containing protein</fullName>
    </submittedName>
</protein>
<organism evidence="1 2">
    <name type="scientific">Qipengyuania benthica</name>
    <dbReference type="NCBI Taxonomy" id="3067651"/>
    <lineage>
        <taxon>Bacteria</taxon>
        <taxon>Pseudomonadati</taxon>
        <taxon>Pseudomonadota</taxon>
        <taxon>Alphaproteobacteria</taxon>
        <taxon>Sphingomonadales</taxon>
        <taxon>Erythrobacteraceae</taxon>
        <taxon>Qipengyuania</taxon>
    </lineage>
</organism>
<comment type="caution">
    <text evidence="1">The sequence shown here is derived from an EMBL/GenBank/DDBJ whole genome shotgun (WGS) entry which is preliminary data.</text>
</comment>
<sequence>MMRTSVLAAPLAIVALIGCGEAEPDAPAEGLNGELSTSDVAALARDAVQPQPGRYRAVMEVIEIDIPGAPDGAGDMMRQMMDGQAREYCLTQADVDKGYEEMARQSQDGDCSFERFEVDGGDIDARMVCTGQGPGAIEMAMTGTATPTSSVMNMTMTGNMTGMGESTLRMKATHERVGDCG</sequence>
<evidence type="ECO:0000313" key="2">
    <source>
        <dbReference type="Proteomes" id="UP001235664"/>
    </source>
</evidence>
<gene>
    <name evidence="1" type="ORF">Q9K01_09750</name>
</gene>
<dbReference type="PROSITE" id="PS51257">
    <property type="entry name" value="PROKAR_LIPOPROTEIN"/>
    <property type="match status" value="1"/>
</dbReference>
<proteinExistence type="predicted"/>